<feature type="compositionally biased region" description="Low complexity" evidence="1">
    <location>
        <begin position="159"/>
        <end position="176"/>
    </location>
</feature>
<dbReference type="OrthoDB" id="10356222at2759"/>
<reference evidence="3" key="1">
    <citation type="journal article" date="2023" name="Commun. Biol.">
        <title>Genome analysis of Parmales, the sister group of diatoms, reveals the evolutionary specialization of diatoms from phago-mixotrophs to photoautotrophs.</title>
        <authorList>
            <person name="Ban H."/>
            <person name="Sato S."/>
            <person name="Yoshikawa S."/>
            <person name="Yamada K."/>
            <person name="Nakamura Y."/>
            <person name="Ichinomiya M."/>
            <person name="Sato N."/>
            <person name="Blanc-Mathieu R."/>
            <person name="Endo H."/>
            <person name="Kuwata A."/>
            <person name="Ogata H."/>
        </authorList>
    </citation>
    <scope>NUCLEOTIDE SEQUENCE [LARGE SCALE GENOMIC DNA]</scope>
    <source>
        <strain evidence="3">NIES 3701</strain>
    </source>
</reference>
<keyword evidence="3" id="KW-1185">Reference proteome</keyword>
<organism evidence="2 3">
    <name type="scientific">Triparma strigata</name>
    <dbReference type="NCBI Taxonomy" id="1606541"/>
    <lineage>
        <taxon>Eukaryota</taxon>
        <taxon>Sar</taxon>
        <taxon>Stramenopiles</taxon>
        <taxon>Ochrophyta</taxon>
        <taxon>Bolidophyceae</taxon>
        <taxon>Parmales</taxon>
        <taxon>Triparmaceae</taxon>
        <taxon>Triparma</taxon>
    </lineage>
</organism>
<evidence type="ECO:0000313" key="3">
    <source>
        <dbReference type="Proteomes" id="UP001165085"/>
    </source>
</evidence>
<name>A0A9W7C4T4_9STRA</name>
<feature type="compositionally biased region" description="Low complexity" evidence="1">
    <location>
        <begin position="193"/>
        <end position="210"/>
    </location>
</feature>
<accession>A0A9W7C4T4</accession>
<comment type="caution">
    <text evidence="2">The sequence shown here is derived from an EMBL/GenBank/DDBJ whole genome shotgun (WGS) entry which is preliminary data.</text>
</comment>
<dbReference type="AlphaFoldDB" id="A0A9W7C4T4"/>
<dbReference type="Proteomes" id="UP001165085">
    <property type="component" value="Unassembled WGS sequence"/>
</dbReference>
<evidence type="ECO:0000313" key="2">
    <source>
        <dbReference type="EMBL" id="GMH98035.1"/>
    </source>
</evidence>
<protein>
    <submittedName>
        <fullName evidence="2">Uncharacterized protein</fullName>
    </submittedName>
</protein>
<dbReference type="EMBL" id="BRXY01000507">
    <property type="protein sequence ID" value="GMH98035.1"/>
    <property type="molecule type" value="Genomic_DNA"/>
</dbReference>
<gene>
    <name evidence="2" type="ORF">TrST_g14299</name>
</gene>
<feature type="region of interest" description="Disordered" evidence="1">
    <location>
        <begin position="159"/>
        <end position="210"/>
    </location>
</feature>
<feature type="region of interest" description="Disordered" evidence="1">
    <location>
        <begin position="61"/>
        <end position="86"/>
    </location>
</feature>
<sequence>MSTKGRKRNPKLDRAVEAVLAGGVGQVPLRNALLTGGFSEIESSTKSVRDQLSRRLRNLRKEKEAQSLAAGGPSSPEKGGSSSSAFPARNSVDYLVQHARKFLEHHRPVAAILDSNEREAFIDRFRELMERESHAYSLTSSFGRGTFSTVNHQPFPTFTSASTSTSTSASTSAPTSMGQYQPPHSQFSSNHDSNNNTPTLTSTSVSASSTPVTTSKFTTLATSIPVVGGVPQTWVAHHNHMHSMNCTHEAKRHRPNDGSAPHLDFLIRDGDRTFVECYGGVNHTPTAAITSLPSTLCSHGVEATACSKTPGTPKSVGWVNPNLPTIMNLEDVNLDEFDDWDEEDWKLLQS</sequence>
<proteinExistence type="predicted"/>
<feature type="compositionally biased region" description="Polar residues" evidence="1">
    <location>
        <begin position="177"/>
        <end position="192"/>
    </location>
</feature>
<feature type="compositionally biased region" description="Low complexity" evidence="1">
    <location>
        <begin position="71"/>
        <end position="84"/>
    </location>
</feature>
<evidence type="ECO:0000256" key="1">
    <source>
        <dbReference type="SAM" id="MobiDB-lite"/>
    </source>
</evidence>